<reference evidence="1" key="1">
    <citation type="submission" date="2020-12" db="EMBL/GenBank/DDBJ databases">
        <title>The genome sequence of Inhella sp. 1Y17.</title>
        <authorList>
            <person name="Liu Y."/>
        </authorList>
    </citation>
    <scope>NUCLEOTIDE SEQUENCE</scope>
    <source>
        <strain evidence="1">1Y17</strain>
    </source>
</reference>
<accession>A0A931J5R8</accession>
<keyword evidence="2" id="KW-1185">Reference proteome</keyword>
<protein>
    <recommendedName>
        <fullName evidence="3">DUF2867 domain-containing protein</fullName>
    </recommendedName>
</protein>
<dbReference type="RefSeq" id="WP_198112093.1">
    <property type="nucleotide sequence ID" value="NZ_JAEDAK010000011.1"/>
</dbReference>
<sequence>MNELQALNPVPPGLLLQHNPAGAFADAYALQIPQTVRLADYVAAFYATPLFKLERGLIGLLLRRPARDADAAALGRGERTAFSAWQVLDRNGQELLLQDLSGRTRSWLRVEPLPAGTRLIFGSAVLPRPGGGFGWGFRALLGFHVWYSRALLRAAARRLLSQESAGDAELS</sequence>
<dbReference type="EMBL" id="JAEDAK010000011">
    <property type="protein sequence ID" value="MBH9578323.1"/>
    <property type="molecule type" value="Genomic_DNA"/>
</dbReference>
<evidence type="ECO:0008006" key="3">
    <source>
        <dbReference type="Google" id="ProtNLM"/>
    </source>
</evidence>
<gene>
    <name evidence="1" type="ORF">I7X39_15640</name>
</gene>
<comment type="caution">
    <text evidence="1">The sequence shown here is derived from an EMBL/GenBank/DDBJ whole genome shotgun (WGS) entry which is preliminary data.</text>
</comment>
<evidence type="ECO:0000313" key="1">
    <source>
        <dbReference type="EMBL" id="MBH9578323.1"/>
    </source>
</evidence>
<dbReference type="AlphaFoldDB" id="A0A931J5R8"/>
<organism evidence="1 2">
    <name type="scientific">Inhella proteolytica</name>
    <dbReference type="NCBI Taxonomy" id="2795029"/>
    <lineage>
        <taxon>Bacteria</taxon>
        <taxon>Pseudomonadati</taxon>
        <taxon>Pseudomonadota</taxon>
        <taxon>Betaproteobacteria</taxon>
        <taxon>Burkholderiales</taxon>
        <taxon>Sphaerotilaceae</taxon>
        <taxon>Inhella</taxon>
    </lineage>
</organism>
<dbReference type="Proteomes" id="UP000613266">
    <property type="component" value="Unassembled WGS sequence"/>
</dbReference>
<proteinExistence type="predicted"/>
<name>A0A931J5R8_9BURK</name>
<evidence type="ECO:0000313" key="2">
    <source>
        <dbReference type="Proteomes" id="UP000613266"/>
    </source>
</evidence>